<evidence type="ECO:0008006" key="7">
    <source>
        <dbReference type="Google" id="ProtNLM"/>
    </source>
</evidence>
<keyword evidence="1" id="KW-0328">Glycosyltransferase</keyword>
<name>A0A916NYL1_9BACL</name>
<dbReference type="GO" id="GO:0016757">
    <property type="term" value="F:glycosyltransferase activity"/>
    <property type="evidence" value="ECO:0007669"/>
    <property type="project" value="UniProtKB-KW"/>
</dbReference>
<dbReference type="InterPro" id="IPR028098">
    <property type="entry name" value="Glyco_trans_4-like_N"/>
</dbReference>
<sequence length="363" mass="41373">MEEQDIRVLMMLDGFHIGGTETHVLSLTKALLNRGVAVFVAAMPGPLESEFRKLPCTIYMYDNDKSKFEGWVRSNKINVIHAHLETSGSYAAQISEKYHIQFVYTIHGTYYHPSLLRKLIDRPHNRPTLISVSLPVQNWLRKYGIPSLLLPNGIDMEEFSAKTSNLRAQLNIPPDAKVLLYASRLEEERYEICKQLLKTCVVDVFNAFPDMHILIAGGGVKKGKIKKCIHTLKSKQIQYIGNRIDMPALYSISDYVVGTGRVALEAISCERPVIAIGSKGVFGLVTPENFNKAIRYYFCDHKCRLPLHENNIRKAVMEGLISSHDRQYRSKELRRRVGVEMEISRVTYRICELYKEKAKVAGQ</sequence>
<evidence type="ECO:0000313" key="6">
    <source>
        <dbReference type="Proteomes" id="UP000693672"/>
    </source>
</evidence>
<dbReference type="PANTHER" id="PTHR12526">
    <property type="entry name" value="GLYCOSYLTRANSFERASE"/>
    <property type="match status" value="1"/>
</dbReference>
<evidence type="ECO:0000313" key="5">
    <source>
        <dbReference type="EMBL" id="CAG7646614.1"/>
    </source>
</evidence>
<dbReference type="PANTHER" id="PTHR12526:SF510">
    <property type="entry name" value="D-INOSITOL 3-PHOSPHATE GLYCOSYLTRANSFERASE"/>
    <property type="match status" value="1"/>
</dbReference>
<gene>
    <name evidence="5" type="ORF">PAESOLCIP111_05203</name>
</gene>
<feature type="domain" description="Glycosyl transferase family 1" evidence="3">
    <location>
        <begin position="165"/>
        <end position="287"/>
    </location>
</feature>
<keyword evidence="2" id="KW-0808">Transferase</keyword>
<feature type="domain" description="Glycosyltransferase subfamily 4-like N-terminal" evidence="4">
    <location>
        <begin position="17"/>
        <end position="157"/>
    </location>
</feature>
<accession>A0A916NYL1</accession>
<comment type="caution">
    <text evidence="5">The sequence shown here is derived from an EMBL/GenBank/DDBJ whole genome shotgun (WGS) entry which is preliminary data.</text>
</comment>
<proteinExistence type="predicted"/>
<evidence type="ECO:0000256" key="2">
    <source>
        <dbReference type="ARBA" id="ARBA00022679"/>
    </source>
</evidence>
<evidence type="ECO:0000259" key="3">
    <source>
        <dbReference type="Pfam" id="PF00534"/>
    </source>
</evidence>
<organism evidence="5 6">
    <name type="scientific">Paenibacillus solanacearum</name>
    <dbReference type="NCBI Taxonomy" id="2048548"/>
    <lineage>
        <taxon>Bacteria</taxon>
        <taxon>Bacillati</taxon>
        <taxon>Bacillota</taxon>
        <taxon>Bacilli</taxon>
        <taxon>Bacillales</taxon>
        <taxon>Paenibacillaceae</taxon>
        <taxon>Paenibacillus</taxon>
    </lineage>
</organism>
<dbReference type="InterPro" id="IPR001296">
    <property type="entry name" value="Glyco_trans_1"/>
</dbReference>
<dbReference type="Pfam" id="PF00534">
    <property type="entry name" value="Glycos_transf_1"/>
    <property type="match status" value="1"/>
</dbReference>
<dbReference type="EMBL" id="CAJVAS010000035">
    <property type="protein sequence ID" value="CAG7646614.1"/>
    <property type="molecule type" value="Genomic_DNA"/>
</dbReference>
<dbReference type="Pfam" id="PF13439">
    <property type="entry name" value="Glyco_transf_4"/>
    <property type="match status" value="1"/>
</dbReference>
<dbReference type="RefSeq" id="WP_218094925.1">
    <property type="nucleotide sequence ID" value="NZ_CAJVAS010000035.1"/>
</dbReference>
<evidence type="ECO:0000256" key="1">
    <source>
        <dbReference type="ARBA" id="ARBA00022676"/>
    </source>
</evidence>
<evidence type="ECO:0000259" key="4">
    <source>
        <dbReference type="Pfam" id="PF13439"/>
    </source>
</evidence>
<dbReference type="AlphaFoldDB" id="A0A916NYL1"/>
<protein>
    <recommendedName>
        <fullName evidence="7">Glycosyltransferase family 4 protein</fullName>
    </recommendedName>
</protein>
<reference evidence="5" key="1">
    <citation type="submission" date="2021-06" db="EMBL/GenBank/DDBJ databases">
        <authorList>
            <person name="Criscuolo A."/>
        </authorList>
    </citation>
    <scope>NUCLEOTIDE SEQUENCE</scope>
    <source>
        <strain evidence="5">CIP111600</strain>
    </source>
</reference>
<keyword evidence="6" id="KW-1185">Reference proteome</keyword>
<dbReference type="Proteomes" id="UP000693672">
    <property type="component" value="Unassembled WGS sequence"/>
</dbReference>